<dbReference type="Proteomes" id="UP001595752">
    <property type="component" value="Unassembled WGS sequence"/>
</dbReference>
<dbReference type="EMBL" id="JBHRZT010000032">
    <property type="protein sequence ID" value="MFC3883478.1"/>
    <property type="molecule type" value="Genomic_DNA"/>
</dbReference>
<protein>
    <submittedName>
        <fullName evidence="1">Uncharacterized protein</fullName>
    </submittedName>
</protein>
<gene>
    <name evidence="1" type="ORF">ACFOU2_08110</name>
</gene>
<organism evidence="1 2">
    <name type="scientific">Bacillus songklensis</name>
    <dbReference type="NCBI Taxonomy" id="1069116"/>
    <lineage>
        <taxon>Bacteria</taxon>
        <taxon>Bacillati</taxon>
        <taxon>Bacillota</taxon>
        <taxon>Bacilli</taxon>
        <taxon>Bacillales</taxon>
        <taxon>Bacillaceae</taxon>
        <taxon>Bacillus</taxon>
    </lineage>
</organism>
<evidence type="ECO:0000313" key="1">
    <source>
        <dbReference type="EMBL" id="MFC3883478.1"/>
    </source>
</evidence>
<name>A0ABV8AZS8_9BACI</name>
<proteinExistence type="predicted"/>
<accession>A0ABV8AZS8</accession>
<keyword evidence="2" id="KW-1185">Reference proteome</keyword>
<dbReference type="RefSeq" id="WP_377913999.1">
    <property type="nucleotide sequence ID" value="NZ_JBHRZT010000032.1"/>
</dbReference>
<comment type="caution">
    <text evidence="1">The sequence shown here is derived from an EMBL/GenBank/DDBJ whole genome shotgun (WGS) entry which is preliminary data.</text>
</comment>
<evidence type="ECO:0000313" key="2">
    <source>
        <dbReference type="Proteomes" id="UP001595752"/>
    </source>
</evidence>
<reference evidence="2" key="1">
    <citation type="journal article" date="2019" name="Int. J. Syst. Evol. Microbiol.">
        <title>The Global Catalogue of Microorganisms (GCM) 10K type strain sequencing project: providing services to taxonomists for standard genome sequencing and annotation.</title>
        <authorList>
            <consortium name="The Broad Institute Genomics Platform"/>
            <consortium name="The Broad Institute Genome Sequencing Center for Infectious Disease"/>
            <person name="Wu L."/>
            <person name="Ma J."/>
        </authorList>
    </citation>
    <scope>NUCLEOTIDE SEQUENCE [LARGE SCALE GENOMIC DNA]</scope>
    <source>
        <strain evidence="2">CCUG 61889</strain>
    </source>
</reference>
<sequence length="170" mass="19419">MKGEVTYEVFGSAKGNPKDGEVVSTGIVNALTTGETRELIYAPDRLLAGNYMFKAYQRPNHPGTGELWSESITVKENIELNEHVDPQRPLDQFFNSSINNETATFKVPEGMEPVEISFTSYVILKEQYLKKTANHMRVRLATIMSQRFMAQVRIRLRLICRMDTGRQIFI</sequence>